<evidence type="ECO:0000256" key="3">
    <source>
        <dbReference type="ARBA" id="ARBA00022729"/>
    </source>
</evidence>
<evidence type="ECO:0000256" key="1">
    <source>
        <dbReference type="ARBA" id="ARBA00004459"/>
    </source>
</evidence>
<dbReference type="EMBL" id="LT630450">
    <property type="protein sequence ID" value="SFV72299.1"/>
    <property type="molecule type" value="Genomic_DNA"/>
</dbReference>
<keyword evidence="11" id="KW-1185">Reference proteome</keyword>
<dbReference type="PANTHER" id="PTHR30046">
    <property type="entry name" value="FLAGELLAR M-RING PROTEIN"/>
    <property type="match status" value="1"/>
</dbReference>
<keyword evidence="7 10" id="KW-0449">Lipoprotein</keyword>
<dbReference type="Gene3D" id="3.30.300.30">
    <property type="match status" value="1"/>
</dbReference>
<dbReference type="GO" id="GO:0009306">
    <property type="term" value="P:protein secretion"/>
    <property type="evidence" value="ECO:0007669"/>
    <property type="project" value="InterPro"/>
</dbReference>
<dbReference type="InterPro" id="IPR003282">
    <property type="entry name" value="T3SS_SctJ"/>
</dbReference>
<evidence type="ECO:0000256" key="8">
    <source>
        <dbReference type="SAM" id="Phobius"/>
    </source>
</evidence>
<dbReference type="PANTHER" id="PTHR30046:SF2">
    <property type="entry name" value="YOP PROTEINS TRANSLOCATION LIPOPROTEIN J"/>
    <property type="match status" value="1"/>
</dbReference>
<evidence type="ECO:0000259" key="9">
    <source>
        <dbReference type="Pfam" id="PF01514"/>
    </source>
</evidence>
<keyword evidence="3" id="KW-0732">Signal</keyword>
<dbReference type="Pfam" id="PF01514">
    <property type="entry name" value="YscJ_FliF"/>
    <property type="match status" value="1"/>
</dbReference>
<gene>
    <name evidence="10" type="ORF">DESPIGER_0409</name>
</gene>
<reference evidence="11" key="1">
    <citation type="submission" date="2016-10" db="EMBL/GenBank/DDBJ databases">
        <authorList>
            <person name="Wegmann U."/>
        </authorList>
    </citation>
    <scope>NUCLEOTIDE SEQUENCE [LARGE SCALE GENOMIC DNA]</scope>
</reference>
<keyword evidence="6" id="KW-0998">Cell outer membrane</keyword>
<dbReference type="InterPro" id="IPR045851">
    <property type="entry name" value="AMP-bd_C_sf"/>
</dbReference>
<keyword evidence="4 8" id="KW-0472">Membrane</keyword>
<dbReference type="PROSITE" id="PS51257">
    <property type="entry name" value="PROKAR_LIPOPROTEIN"/>
    <property type="match status" value="1"/>
</dbReference>
<protein>
    <submittedName>
        <fullName evidence="10">Type III secretion bridge between inner and outermembrane lipoprotein (YscJ,HrcJ,EscJ, PscJ)</fullName>
    </submittedName>
</protein>
<dbReference type="Proteomes" id="UP000186323">
    <property type="component" value="Chromosome I"/>
</dbReference>
<keyword evidence="5" id="KW-0564">Palmitate</keyword>
<accession>A0A1K1LC64</accession>
<proteinExistence type="inferred from homology"/>
<dbReference type="AlphaFoldDB" id="A0A1K1LC64"/>
<dbReference type="NCBIfam" id="TIGR02544">
    <property type="entry name" value="III_secr_YscJ"/>
    <property type="match status" value="1"/>
</dbReference>
<dbReference type="Gene3D" id="3.30.70.1530">
    <property type="entry name" value="Hypothetical protein rpa1041"/>
    <property type="match status" value="1"/>
</dbReference>
<evidence type="ECO:0000313" key="10">
    <source>
        <dbReference type="EMBL" id="SFV72299.1"/>
    </source>
</evidence>
<keyword evidence="8" id="KW-1133">Transmembrane helix</keyword>
<dbReference type="InterPro" id="IPR006182">
    <property type="entry name" value="FliF_N_dom"/>
</dbReference>
<evidence type="ECO:0000256" key="6">
    <source>
        <dbReference type="ARBA" id="ARBA00023237"/>
    </source>
</evidence>
<feature type="transmembrane region" description="Helical" evidence="8">
    <location>
        <begin position="214"/>
        <end position="235"/>
    </location>
</feature>
<dbReference type="GO" id="GO:0009279">
    <property type="term" value="C:cell outer membrane"/>
    <property type="evidence" value="ECO:0007669"/>
    <property type="project" value="UniProtKB-SubCell"/>
</dbReference>
<evidence type="ECO:0000256" key="4">
    <source>
        <dbReference type="ARBA" id="ARBA00023136"/>
    </source>
</evidence>
<feature type="domain" description="Flagellar M-ring N-terminal" evidence="9">
    <location>
        <begin position="21"/>
        <end position="185"/>
    </location>
</feature>
<organism evidence="10 11">
    <name type="scientific">Desulfovibrio piger</name>
    <dbReference type="NCBI Taxonomy" id="901"/>
    <lineage>
        <taxon>Bacteria</taxon>
        <taxon>Pseudomonadati</taxon>
        <taxon>Thermodesulfobacteriota</taxon>
        <taxon>Desulfovibrionia</taxon>
        <taxon>Desulfovibrionales</taxon>
        <taxon>Desulfovibrionaceae</taxon>
        <taxon>Desulfovibrio</taxon>
    </lineage>
</organism>
<keyword evidence="8" id="KW-0812">Transmembrane</keyword>
<dbReference type="PRINTS" id="PR01338">
    <property type="entry name" value="TYPE3OMKPROT"/>
</dbReference>
<comment type="subcellular location">
    <subcellularLocation>
        <location evidence="1">Cell outer membrane</location>
        <topology evidence="1">Lipid-anchor</topology>
    </subcellularLocation>
</comment>
<name>A0A1K1LC64_9BACT</name>
<evidence type="ECO:0000256" key="5">
    <source>
        <dbReference type="ARBA" id="ARBA00023139"/>
    </source>
</evidence>
<dbReference type="InterPro" id="IPR043427">
    <property type="entry name" value="YscJ/FliF"/>
</dbReference>
<dbReference type="KEGG" id="dpg:DESPIGER_0409"/>
<evidence type="ECO:0000256" key="2">
    <source>
        <dbReference type="ARBA" id="ARBA00009509"/>
    </source>
</evidence>
<comment type="similarity">
    <text evidence="2">Belongs to the YscJ lipoprotein family.</text>
</comment>
<evidence type="ECO:0000313" key="11">
    <source>
        <dbReference type="Proteomes" id="UP000186323"/>
    </source>
</evidence>
<sequence>MPRPMLFLLLSLLLLLAGCKVEMYSGLSEDQANQMLSTLLRRGIEAEKQAAGKNGYTLLVDDDQLVRALQILKENSLPREAFKNLGEVFAGDGMISSTSEVQARMSYALSQELADTLSRIDGVLTARVHVVLGVNDKVNNITIAPSAAVFLRHTLDSPVVNLVPEIRELVAGAVASLKYDNVSVMLVPVRESVTVPDSKLPSPLLSPGAHTPALLLQMLAMAAVLLALGAGGWVCGRRLLARRRAARKALEAGEGDDAGKQGEA</sequence>
<evidence type="ECO:0000256" key="7">
    <source>
        <dbReference type="ARBA" id="ARBA00023288"/>
    </source>
</evidence>